<evidence type="ECO:0000313" key="2">
    <source>
        <dbReference type="Proteomes" id="UP001589920"/>
    </source>
</evidence>
<sequence>MSAVDPKIAAAALDLLPDGKAVQAGFAAEARRLLGLLSAPLPPGVTDLVAALSPMPQPAAPEDLQAAIHRRLGAFPIANLLAHAPEPWEPRGADLDRLRAWVLVGLLDAVLRGQSGHTTAPKAAALLSYLCRARARAGARLVVPTISAEDVTLARESIGDWHDRLRQTRSVIAETAYVLRLTLDHLAGQARQQRAPTTRSSVLGSARAIAAIRGFAVLPGRDGLALEHDCPDFDYDAEGLESAEEAGDVAIPVRLQLGDPEQMDLLEVLDRGDHGRSGEAGWKEILPAPVVLAVQGELAEFSAQAVTSTRTLTPAEAPVVAQGLRRTVSSHGGPWQAATLLAVSLMTGRSLSALLAMPREMPRQAGQSWWARNRHAETVRFGIGFCPAVTDAPPPPQNGFVLVLPEWLQPSLERLLDLWDEEPIDPAEIEADAQHLLAGFLPEGRALRRSHLAASLGLAALAVGLDPAVEALLRGTDIRIAPQCWYTALPVPRLDADWRACWPALGLTGDEGDEEDGGGGMHGASVVGTFQPRREMPRTGSLRVPSAADLQAFFAGQRRRLETAVAALEPDLLETVQDVQAAFVGAAAAVLLGATGRRPHGALWPPLGQVLAEGPAPSVRIADKGNRTLDDARWLPLPPVAIATLEAVRVQLGHLRDWGRLHDQQVAKAATSALAGQTPPLWFLPSIGADLMPLSCGRWWQSLPDRVPRNLFRHYWRSRFVAERQPGHLVDRWMGHGGWRQTFYLSTSFAASDDLAPLVESLERGLADLGAVAPEPCPLL</sequence>
<comment type="caution">
    <text evidence="1">The sequence shown here is derived from an EMBL/GenBank/DDBJ whole genome shotgun (WGS) entry which is preliminary data.</text>
</comment>
<protein>
    <submittedName>
        <fullName evidence="1">Uncharacterized protein</fullName>
    </submittedName>
</protein>
<accession>A0ABV6T8P4</accession>
<reference evidence="1 2" key="1">
    <citation type="submission" date="2024-09" db="EMBL/GenBank/DDBJ databases">
        <authorList>
            <person name="Sun Q."/>
            <person name="Mori K."/>
        </authorList>
    </citation>
    <scope>NUCLEOTIDE SEQUENCE [LARGE SCALE GENOMIC DNA]</scope>
    <source>
        <strain evidence="1 2">KCTC 42086</strain>
    </source>
</reference>
<evidence type="ECO:0000313" key="1">
    <source>
        <dbReference type="EMBL" id="MFC0813604.1"/>
    </source>
</evidence>
<name>A0ABV6T8P4_9RHOB</name>
<dbReference type="SUPFAM" id="SSF56349">
    <property type="entry name" value="DNA breaking-rejoining enzymes"/>
    <property type="match status" value="1"/>
</dbReference>
<gene>
    <name evidence="1" type="ORF">ACFHYO_16050</name>
</gene>
<dbReference type="RefSeq" id="WP_394321740.1">
    <property type="nucleotide sequence ID" value="NZ_JBHMQU010000117.1"/>
</dbReference>
<proteinExistence type="predicted"/>
<dbReference type="EMBL" id="JBHMQU010000117">
    <property type="protein sequence ID" value="MFC0813604.1"/>
    <property type="molecule type" value="Genomic_DNA"/>
</dbReference>
<organism evidence="1 2">
    <name type="scientific">Paracoccus panacisoli</name>
    <dbReference type="NCBI Taxonomy" id="1510163"/>
    <lineage>
        <taxon>Bacteria</taxon>
        <taxon>Pseudomonadati</taxon>
        <taxon>Pseudomonadota</taxon>
        <taxon>Alphaproteobacteria</taxon>
        <taxon>Rhodobacterales</taxon>
        <taxon>Paracoccaceae</taxon>
        <taxon>Paracoccus</taxon>
    </lineage>
</organism>
<dbReference type="InterPro" id="IPR011010">
    <property type="entry name" value="DNA_brk_join_enz"/>
</dbReference>
<keyword evidence="2" id="KW-1185">Reference proteome</keyword>
<dbReference type="Proteomes" id="UP001589920">
    <property type="component" value="Unassembled WGS sequence"/>
</dbReference>